<dbReference type="Proteomes" id="UP001596288">
    <property type="component" value="Unassembled WGS sequence"/>
</dbReference>
<evidence type="ECO:0000313" key="3">
    <source>
        <dbReference type="Proteomes" id="UP001596288"/>
    </source>
</evidence>
<sequence length="108" mass="12430">MDEYLAKTTDPKDQVLVKRMNQIIAKVLPDAEVRLSYGLVGYFQPKQICFFGINKQTISFYPTNKPIEHFQKEIAPYLSGKTTLKFPKDVNAIPVQLIQKIAVWNLEN</sequence>
<evidence type="ECO:0000313" key="2">
    <source>
        <dbReference type="EMBL" id="MFC6175293.1"/>
    </source>
</evidence>
<comment type="caution">
    <text evidence="2">The sequence shown here is derived from an EMBL/GenBank/DDBJ whole genome shotgun (WGS) entry which is preliminary data.</text>
</comment>
<protein>
    <submittedName>
        <fullName evidence="2">Iron chaperone</fullName>
    </submittedName>
</protein>
<feature type="domain" description="YdhG-like" evidence="1">
    <location>
        <begin position="17"/>
        <end position="101"/>
    </location>
</feature>
<dbReference type="Pfam" id="PF08818">
    <property type="entry name" value="DUF1801"/>
    <property type="match status" value="1"/>
</dbReference>
<name>A0ABW1RKZ8_9LACO</name>
<dbReference type="RefSeq" id="WP_137612530.1">
    <property type="nucleotide sequence ID" value="NZ_BJDF01000034.1"/>
</dbReference>
<dbReference type="EMBL" id="JBHSSF010000004">
    <property type="protein sequence ID" value="MFC6175293.1"/>
    <property type="molecule type" value="Genomic_DNA"/>
</dbReference>
<accession>A0ABW1RKZ8</accession>
<keyword evidence="3" id="KW-1185">Reference proteome</keyword>
<reference evidence="3" key="1">
    <citation type="journal article" date="2019" name="Int. J. Syst. Evol. Microbiol.">
        <title>The Global Catalogue of Microorganisms (GCM) 10K type strain sequencing project: providing services to taxonomists for standard genome sequencing and annotation.</title>
        <authorList>
            <consortium name="The Broad Institute Genomics Platform"/>
            <consortium name="The Broad Institute Genome Sequencing Center for Infectious Disease"/>
            <person name="Wu L."/>
            <person name="Ma J."/>
        </authorList>
    </citation>
    <scope>NUCLEOTIDE SEQUENCE [LARGE SCALE GENOMIC DNA]</scope>
    <source>
        <strain evidence="3">CCM 8927</strain>
    </source>
</reference>
<dbReference type="SUPFAM" id="SSF159888">
    <property type="entry name" value="YdhG-like"/>
    <property type="match status" value="1"/>
</dbReference>
<proteinExistence type="predicted"/>
<gene>
    <name evidence="2" type="ORF">ACFQAV_00475</name>
</gene>
<dbReference type="Gene3D" id="3.90.1150.200">
    <property type="match status" value="1"/>
</dbReference>
<dbReference type="InterPro" id="IPR014922">
    <property type="entry name" value="YdhG-like"/>
</dbReference>
<organism evidence="2 3">
    <name type="scientific">Companilactobacillus huachuanensis</name>
    <dbReference type="NCBI Taxonomy" id="2559914"/>
    <lineage>
        <taxon>Bacteria</taxon>
        <taxon>Bacillati</taxon>
        <taxon>Bacillota</taxon>
        <taxon>Bacilli</taxon>
        <taxon>Lactobacillales</taxon>
        <taxon>Lactobacillaceae</taxon>
        <taxon>Companilactobacillus</taxon>
    </lineage>
</organism>
<evidence type="ECO:0000259" key="1">
    <source>
        <dbReference type="Pfam" id="PF08818"/>
    </source>
</evidence>